<feature type="region of interest" description="Disordered" evidence="1">
    <location>
        <begin position="312"/>
        <end position="343"/>
    </location>
</feature>
<organism evidence="2">
    <name type="scientific">Tanacetum cinerariifolium</name>
    <name type="common">Dalmatian daisy</name>
    <name type="synonym">Chrysanthemum cinerariifolium</name>
    <dbReference type="NCBI Taxonomy" id="118510"/>
    <lineage>
        <taxon>Eukaryota</taxon>
        <taxon>Viridiplantae</taxon>
        <taxon>Streptophyta</taxon>
        <taxon>Embryophyta</taxon>
        <taxon>Tracheophyta</taxon>
        <taxon>Spermatophyta</taxon>
        <taxon>Magnoliopsida</taxon>
        <taxon>eudicotyledons</taxon>
        <taxon>Gunneridae</taxon>
        <taxon>Pentapetalae</taxon>
        <taxon>asterids</taxon>
        <taxon>campanulids</taxon>
        <taxon>Asterales</taxon>
        <taxon>Asteraceae</taxon>
        <taxon>Asteroideae</taxon>
        <taxon>Anthemideae</taxon>
        <taxon>Anthemidinae</taxon>
        <taxon>Tanacetum</taxon>
    </lineage>
</organism>
<keyword evidence="2" id="KW-0548">Nucleotidyltransferase</keyword>
<accession>A0A699JPW6</accession>
<protein>
    <submittedName>
        <fullName evidence="2">Reverse transcriptase domain-containing protein</fullName>
    </submittedName>
</protein>
<feature type="compositionally biased region" description="Polar residues" evidence="1">
    <location>
        <begin position="97"/>
        <end position="119"/>
    </location>
</feature>
<evidence type="ECO:0000313" key="2">
    <source>
        <dbReference type="EMBL" id="GFA47156.1"/>
    </source>
</evidence>
<evidence type="ECO:0000256" key="1">
    <source>
        <dbReference type="SAM" id="MobiDB-lite"/>
    </source>
</evidence>
<dbReference type="AlphaFoldDB" id="A0A699JPW6"/>
<keyword evidence="2" id="KW-0808">Transferase</keyword>
<feature type="region of interest" description="Disordered" evidence="1">
    <location>
        <begin position="20"/>
        <end position="133"/>
    </location>
</feature>
<dbReference type="EMBL" id="BKCJ010429933">
    <property type="protein sequence ID" value="GFA47156.1"/>
    <property type="molecule type" value="Genomic_DNA"/>
</dbReference>
<comment type="caution">
    <text evidence="2">The sequence shown here is derived from an EMBL/GenBank/DDBJ whole genome shotgun (WGS) entry which is preliminary data.</text>
</comment>
<proteinExistence type="predicted"/>
<keyword evidence="2" id="KW-0695">RNA-directed DNA polymerase</keyword>
<feature type="compositionally biased region" description="Basic residues" evidence="1">
    <location>
        <begin position="51"/>
        <end position="74"/>
    </location>
</feature>
<gene>
    <name evidence="2" type="ORF">Tci_619128</name>
</gene>
<feature type="compositionally biased region" description="Basic and acidic residues" evidence="1">
    <location>
        <begin position="320"/>
        <end position="343"/>
    </location>
</feature>
<name>A0A699JPW6_TANCI</name>
<dbReference type="GO" id="GO:0003964">
    <property type="term" value="F:RNA-directed DNA polymerase activity"/>
    <property type="evidence" value="ECO:0007669"/>
    <property type="project" value="UniProtKB-KW"/>
</dbReference>
<sequence>MIKELDNICQEKVTPCKLFIEESGGAEPENSQTSPSAEEAGGYSSDGYFRSRSRGNARSARKNRKSVSKKKGISKSHQSVRSEARSRSKSKSAKSKPQSVRASRGKSSSDSGYNTVSESGSEDFSMPYRQPKPMPFTTRITRFRYHRRAKLPPNVSVYEGNKDPKDHLSIFSATAEQEEGPMPVWYDKDPTEIHGIKQKPNEGLQAFMDHFKAESANIKEVPLVLRISAFMHGHGHPELAKNINDKIPKTVDEIMGNCAPYARREGFTPLTKTLKEILAMDNANFPPLPLMVGTPKKQNMNKFCYYHQGRGKAAKRARAQPKERKGYQHGEIPRIPEEALREG</sequence>
<reference evidence="2" key="1">
    <citation type="journal article" date="2019" name="Sci. Rep.">
        <title>Draft genome of Tanacetum cinerariifolium, the natural source of mosquito coil.</title>
        <authorList>
            <person name="Yamashiro T."/>
            <person name="Shiraishi A."/>
            <person name="Satake H."/>
            <person name="Nakayama K."/>
        </authorList>
    </citation>
    <scope>NUCLEOTIDE SEQUENCE</scope>
</reference>